<dbReference type="RefSeq" id="WP_302110522.1">
    <property type="nucleotide sequence ID" value="NZ_JAUKTR010000005.1"/>
</dbReference>
<sequence length="147" mass="16083">MNLNRTLRRALVFAAPVLLAGAVTQAQESTPILPGYWESSSRIALGPISDSDTERRCVRAHEIERFFSGPSNRHYTCTYPTREVANGRARFVGQCRDKRGRTVDVSVSGTYTPTTFQLSGNLRTSIGGVPIAPTGSIRARRISAECP</sequence>
<gene>
    <name evidence="2" type="ORF">Q0812_11700</name>
</gene>
<organism evidence="2 3">
    <name type="scientific">Peiella sedimenti</name>
    <dbReference type="NCBI Taxonomy" id="3061083"/>
    <lineage>
        <taxon>Bacteria</taxon>
        <taxon>Pseudomonadati</taxon>
        <taxon>Pseudomonadota</taxon>
        <taxon>Alphaproteobacteria</taxon>
        <taxon>Caulobacterales</taxon>
        <taxon>Caulobacteraceae</taxon>
        <taxon>Peiella</taxon>
    </lineage>
</organism>
<evidence type="ECO:0000313" key="2">
    <source>
        <dbReference type="EMBL" id="MDO1560092.1"/>
    </source>
</evidence>
<accession>A0ABT8SRC9</accession>
<dbReference type="EMBL" id="JAUKTR010000005">
    <property type="protein sequence ID" value="MDO1560092.1"/>
    <property type="molecule type" value="Genomic_DNA"/>
</dbReference>
<dbReference type="Proteomes" id="UP001169063">
    <property type="component" value="Unassembled WGS sequence"/>
</dbReference>
<keyword evidence="1" id="KW-0732">Signal</keyword>
<dbReference type="InterPro" id="IPR022061">
    <property type="entry name" value="DUF3617"/>
</dbReference>
<evidence type="ECO:0000256" key="1">
    <source>
        <dbReference type="SAM" id="SignalP"/>
    </source>
</evidence>
<comment type="caution">
    <text evidence="2">The sequence shown here is derived from an EMBL/GenBank/DDBJ whole genome shotgun (WGS) entry which is preliminary data.</text>
</comment>
<keyword evidence="3" id="KW-1185">Reference proteome</keyword>
<protein>
    <submittedName>
        <fullName evidence="2">DUF3617 family protein</fullName>
    </submittedName>
</protein>
<feature type="chain" id="PRO_5047532127" evidence="1">
    <location>
        <begin position="27"/>
        <end position="147"/>
    </location>
</feature>
<proteinExistence type="predicted"/>
<reference evidence="2" key="1">
    <citation type="submission" date="2023-07" db="EMBL/GenBank/DDBJ databases">
        <title>Brevundimonas soil sp. nov., isolated from the soil of chemical plant.</title>
        <authorList>
            <person name="Wu N."/>
        </authorList>
    </citation>
    <scope>NUCLEOTIDE SEQUENCE</scope>
    <source>
        <strain evidence="2">XZ-24</strain>
    </source>
</reference>
<evidence type="ECO:0000313" key="3">
    <source>
        <dbReference type="Proteomes" id="UP001169063"/>
    </source>
</evidence>
<dbReference type="Pfam" id="PF12276">
    <property type="entry name" value="DUF3617"/>
    <property type="match status" value="1"/>
</dbReference>
<name>A0ABT8SRC9_9CAUL</name>
<feature type="signal peptide" evidence="1">
    <location>
        <begin position="1"/>
        <end position="26"/>
    </location>
</feature>